<evidence type="ECO:0000259" key="5">
    <source>
        <dbReference type="PROSITE" id="PS50977"/>
    </source>
</evidence>
<dbReference type="InterPro" id="IPR036271">
    <property type="entry name" value="Tet_transcr_reg_TetR-rel_C_sf"/>
</dbReference>
<keyword evidence="2 4" id="KW-0238">DNA-binding</keyword>
<dbReference type="Proteomes" id="UP000520767">
    <property type="component" value="Unassembled WGS sequence"/>
</dbReference>
<evidence type="ECO:0000256" key="2">
    <source>
        <dbReference type="ARBA" id="ARBA00023125"/>
    </source>
</evidence>
<comment type="caution">
    <text evidence="6">The sequence shown here is derived from an EMBL/GenBank/DDBJ whole genome shotgun (WGS) entry which is preliminary data.</text>
</comment>
<dbReference type="EMBL" id="JACHJQ010000003">
    <property type="protein sequence ID" value="MBB4907304.1"/>
    <property type="molecule type" value="Genomic_DNA"/>
</dbReference>
<dbReference type="PROSITE" id="PS50977">
    <property type="entry name" value="HTH_TETR_2"/>
    <property type="match status" value="1"/>
</dbReference>
<dbReference type="GO" id="GO:0003700">
    <property type="term" value="F:DNA-binding transcription factor activity"/>
    <property type="evidence" value="ECO:0007669"/>
    <property type="project" value="TreeGrafter"/>
</dbReference>
<dbReference type="Gene3D" id="1.10.357.10">
    <property type="entry name" value="Tetracycline Repressor, domain 2"/>
    <property type="match status" value="1"/>
</dbReference>
<dbReference type="RefSeq" id="WP_221463812.1">
    <property type="nucleotide sequence ID" value="NZ_JACHJQ010000003.1"/>
</dbReference>
<accession>A0A7W7VEN9</accession>
<evidence type="ECO:0000313" key="7">
    <source>
        <dbReference type="Proteomes" id="UP000520767"/>
    </source>
</evidence>
<dbReference type="PROSITE" id="PS01081">
    <property type="entry name" value="HTH_TETR_1"/>
    <property type="match status" value="1"/>
</dbReference>
<gene>
    <name evidence="6" type="ORF">FHR82_003524</name>
</gene>
<evidence type="ECO:0000256" key="1">
    <source>
        <dbReference type="ARBA" id="ARBA00023015"/>
    </source>
</evidence>
<dbReference type="Pfam" id="PF21597">
    <property type="entry name" value="TetR_C_43"/>
    <property type="match status" value="1"/>
</dbReference>
<dbReference type="InterPro" id="IPR049445">
    <property type="entry name" value="TetR_SbtR-like_C"/>
</dbReference>
<dbReference type="InterPro" id="IPR023772">
    <property type="entry name" value="DNA-bd_HTH_TetR-type_CS"/>
</dbReference>
<dbReference type="Pfam" id="PF00440">
    <property type="entry name" value="TetR_N"/>
    <property type="match status" value="1"/>
</dbReference>
<dbReference type="InterPro" id="IPR001647">
    <property type="entry name" value="HTH_TetR"/>
</dbReference>
<dbReference type="PRINTS" id="PR00455">
    <property type="entry name" value="HTHTETR"/>
</dbReference>
<dbReference type="SUPFAM" id="SSF48498">
    <property type="entry name" value="Tetracyclin repressor-like, C-terminal domain"/>
    <property type="match status" value="1"/>
</dbReference>
<dbReference type="InterPro" id="IPR050109">
    <property type="entry name" value="HTH-type_TetR-like_transc_reg"/>
</dbReference>
<dbReference type="GO" id="GO:0000976">
    <property type="term" value="F:transcription cis-regulatory region binding"/>
    <property type="evidence" value="ECO:0007669"/>
    <property type="project" value="TreeGrafter"/>
</dbReference>
<evidence type="ECO:0000313" key="6">
    <source>
        <dbReference type="EMBL" id="MBB4907304.1"/>
    </source>
</evidence>
<evidence type="ECO:0000256" key="4">
    <source>
        <dbReference type="PROSITE-ProRule" id="PRU00335"/>
    </source>
</evidence>
<name>A0A7W7VEN9_9PSEU</name>
<evidence type="ECO:0000256" key="3">
    <source>
        <dbReference type="ARBA" id="ARBA00023163"/>
    </source>
</evidence>
<proteinExistence type="predicted"/>
<sequence length="175" mass="18273">MSSKPLRADARRNRAKILDAAGEVFAERGVAASTEEVAARAGVAIGTVFRHFPTKQDLLGAILKDLLADLTSAGDTDLFAFFTRVVTAAAEKKVVVELLAREGVAVGVEGPVAALGDTVDRLLAAAREAGAVRADVRLDEVLALLTATAQGALWGGWPADLRERVLARVFAGLVA</sequence>
<dbReference type="PANTHER" id="PTHR30055:SF234">
    <property type="entry name" value="HTH-TYPE TRANSCRIPTIONAL REGULATOR BETI"/>
    <property type="match status" value="1"/>
</dbReference>
<keyword evidence="7" id="KW-1185">Reference proteome</keyword>
<feature type="DNA-binding region" description="H-T-H motif" evidence="4">
    <location>
        <begin position="33"/>
        <end position="52"/>
    </location>
</feature>
<reference evidence="6 7" key="1">
    <citation type="submission" date="2020-08" db="EMBL/GenBank/DDBJ databases">
        <title>Genomic Encyclopedia of Type Strains, Phase III (KMG-III): the genomes of soil and plant-associated and newly described type strains.</title>
        <authorList>
            <person name="Whitman W."/>
        </authorList>
    </citation>
    <scope>NUCLEOTIDE SEQUENCE [LARGE SCALE GENOMIC DNA]</scope>
    <source>
        <strain evidence="6 7">CECT 8960</strain>
    </source>
</reference>
<dbReference type="AlphaFoldDB" id="A0A7W7VEN9"/>
<feature type="domain" description="HTH tetR-type" evidence="5">
    <location>
        <begin position="11"/>
        <end position="70"/>
    </location>
</feature>
<keyword evidence="1" id="KW-0805">Transcription regulation</keyword>
<organism evidence="6 7">
    <name type="scientific">Actinophytocola algeriensis</name>
    <dbReference type="NCBI Taxonomy" id="1768010"/>
    <lineage>
        <taxon>Bacteria</taxon>
        <taxon>Bacillati</taxon>
        <taxon>Actinomycetota</taxon>
        <taxon>Actinomycetes</taxon>
        <taxon>Pseudonocardiales</taxon>
        <taxon>Pseudonocardiaceae</taxon>
    </lineage>
</organism>
<keyword evidence="3" id="KW-0804">Transcription</keyword>
<dbReference type="SUPFAM" id="SSF46689">
    <property type="entry name" value="Homeodomain-like"/>
    <property type="match status" value="1"/>
</dbReference>
<dbReference type="PANTHER" id="PTHR30055">
    <property type="entry name" value="HTH-TYPE TRANSCRIPTIONAL REGULATOR RUTR"/>
    <property type="match status" value="1"/>
</dbReference>
<dbReference type="InterPro" id="IPR009057">
    <property type="entry name" value="Homeodomain-like_sf"/>
</dbReference>
<protein>
    <submittedName>
        <fullName evidence="6">AcrR family transcriptional regulator</fullName>
    </submittedName>
</protein>